<dbReference type="AlphaFoldDB" id="A0A2S2E6W2"/>
<keyword evidence="4" id="KW-0274">FAD</keyword>
<protein>
    <recommendedName>
        <fullName evidence="7">D-amino-acid oxidase</fullName>
        <ecNumber evidence="6">1.4.3.3</ecNumber>
    </recommendedName>
</protein>
<dbReference type="GO" id="GO:0003884">
    <property type="term" value="F:D-amino-acid oxidase activity"/>
    <property type="evidence" value="ECO:0007669"/>
    <property type="project" value="UniProtKB-EC"/>
</dbReference>
<dbReference type="Gene3D" id="3.50.50.60">
    <property type="entry name" value="FAD/NAD(P)-binding domain"/>
    <property type="match status" value="1"/>
</dbReference>
<dbReference type="SUPFAM" id="SSF51905">
    <property type="entry name" value="FAD/NAD(P)-binding domain"/>
    <property type="match status" value="1"/>
</dbReference>
<feature type="domain" description="FAD dependent oxidoreductase" evidence="9">
    <location>
        <begin position="5"/>
        <end position="342"/>
    </location>
</feature>
<dbReference type="KEGG" id="salh:HMF8227_02264"/>
<gene>
    <name evidence="10" type="primary">thiO</name>
    <name evidence="10" type="ORF">HMF8227_02264</name>
</gene>
<proteinExistence type="inferred from homology"/>
<evidence type="ECO:0000256" key="6">
    <source>
        <dbReference type="ARBA" id="ARBA00039101"/>
    </source>
</evidence>
<evidence type="ECO:0000313" key="11">
    <source>
        <dbReference type="Proteomes" id="UP000245728"/>
    </source>
</evidence>
<dbReference type="GO" id="GO:0046416">
    <property type="term" value="P:D-amino acid metabolic process"/>
    <property type="evidence" value="ECO:0007669"/>
    <property type="project" value="InterPro"/>
</dbReference>
<accession>A0A2S2E6W2</accession>
<keyword evidence="11" id="KW-1185">Reference proteome</keyword>
<organism evidence="10 11">
    <name type="scientific">Saliniradius amylolyticus</name>
    <dbReference type="NCBI Taxonomy" id="2183582"/>
    <lineage>
        <taxon>Bacteria</taxon>
        <taxon>Pseudomonadati</taxon>
        <taxon>Pseudomonadota</taxon>
        <taxon>Gammaproteobacteria</taxon>
        <taxon>Alteromonadales</taxon>
        <taxon>Alteromonadaceae</taxon>
        <taxon>Saliniradius</taxon>
    </lineage>
</organism>
<reference evidence="10 11" key="1">
    <citation type="submission" date="2018-05" db="EMBL/GenBank/DDBJ databases">
        <title>Salinimonas sp. HMF8227 Genome sequencing and assembly.</title>
        <authorList>
            <person name="Kang H."/>
            <person name="Kang J."/>
            <person name="Cha I."/>
            <person name="Kim H."/>
            <person name="Joh K."/>
        </authorList>
    </citation>
    <scope>NUCLEOTIDE SEQUENCE [LARGE SCALE GENOMIC DNA]</scope>
    <source>
        <strain evidence="10 11">HMF8227</strain>
    </source>
</reference>
<dbReference type="PANTHER" id="PTHR11530">
    <property type="entry name" value="D-AMINO ACID OXIDASE"/>
    <property type="match status" value="1"/>
</dbReference>
<dbReference type="OrthoDB" id="9790035at2"/>
<evidence type="ECO:0000256" key="5">
    <source>
        <dbReference type="ARBA" id="ARBA00023002"/>
    </source>
</evidence>
<keyword evidence="3" id="KW-0285">Flavoprotein</keyword>
<evidence type="ECO:0000259" key="9">
    <source>
        <dbReference type="Pfam" id="PF01266"/>
    </source>
</evidence>
<evidence type="ECO:0000256" key="2">
    <source>
        <dbReference type="ARBA" id="ARBA00006730"/>
    </source>
</evidence>
<dbReference type="Pfam" id="PF01266">
    <property type="entry name" value="DAO"/>
    <property type="match status" value="1"/>
</dbReference>
<dbReference type="EC" id="1.4.3.3" evidence="6"/>
<evidence type="ECO:0000256" key="8">
    <source>
        <dbReference type="ARBA" id="ARBA00049547"/>
    </source>
</evidence>
<keyword evidence="5 10" id="KW-0560">Oxidoreductase</keyword>
<evidence type="ECO:0000256" key="1">
    <source>
        <dbReference type="ARBA" id="ARBA00001974"/>
    </source>
</evidence>
<dbReference type="Proteomes" id="UP000245728">
    <property type="component" value="Chromosome"/>
</dbReference>
<dbReference type="PANTHER" id="PTHR11530:SF11">
    <property type="entry name" value="D-ASPARTATE OXIDASE"/>
    <property type="match status" value="1"/>
</dbReference>
<name>A0A2S2E6W2_9ALTE</name>
<evidence type="ECO:0000256" key="7">
    <source>
        <dbReference type="ARBA" id="ARBA00039751"/>
    </source>
</evidence>
<evidence type="ECO:0000313" key="10">
    <source>
        <dbReference type="EMBL" id="AWL12717.1"/>
    </source>
</evidence>
<dbReference type="InterPro" id="IPR006076">
    <property type="entry name" value="FAD-dep_OxRdtase"/>
</dbReference>
<dbReference type="EMBL" id="CP029347">
    <property type="protein sequence ID" value="AWL12717.1"/>
    <property type="molecule type" value="Genomic_DNA"/>
</dbReference>
<dbReference type="InterPro" id="IPR023209">
    <property type="entry name" value="DAO"/>
</dbReference>
<dbReference type="InterPro" id="IPR036188">
    <property type="entry name" value="FAD/NAD-bd_sf"/>
</dbReference>
<dbReference type="RefSeq" id="WP_109340265.1">
    <property type="nucleotide sequence ID" value="NZ_CP029347.1"/>
</dbReference>
<comment type="cofactor">
    <cofactor evidence="1">
        <name>FAD</name>
        <dbReference type="ChEBI" id="CHEBI:57692"/>
    </cofactor>
</comment>
<comment type="catalytic activity">
    <reaction evidence="8">
        <text>a D-alpha-amino acid + O2 + H2O = a 2-oxocarboxylate + H2O2 + NH4(+)</text>
        <dbReference type="Rhea" id="RHEA:21816"/>
        <dbReference type="ChEBI" id="CHEBI:15377"/>
        <dbReference type="ChEBI" id="CHEBI:15379"/>
        <dbReference type="ChEBI" id="CHEBI:16240"/>
        <dbReference type="ChEBI" id="CHEBI:28938"/>
        <dbReference type="ChEBI" id="CHEBI:35179"/>
        <dbReference type="ChEBI" id="CHEBI:59871"/>
        <dbReference type="EC" id="1.4.3.3"/>
    </reaction>
    <physiologicalReaction direction="left-to-right" evidence="8">
        <dbReference type="Rhea" id="RHEA:21817"/>
    </physiologicalReaction>
</comment>
<comment type="similarity">
    <text evidence="2">Belongs to the DAMOX/DASOX family.</text>
</comment>
<evidence type="ECO:0000256" key="4">
    <source>
        <dbReference type="ARBA" id="ARBA00022827"/>
    </source>
</evidence>
<dbReference type="Gene3D" id="3.30.9.10">
    <property type="entry name" value="D-Amino Acid Oxidase, subunit A, domain 2"/>
    <property type="match status" value="1"/>
</dbReference>
<dbReference type="GO" id="GO:0071949">
    <property type="term" value="F:FAD binding"/>
    <property type="evidence" value="ECO:0007669"/>
    <property type="project" value="InterPro"/>
</dbReference>
<evidence type="ECO:0000256" key="3">
    <source>
        <dbReference type="ARBA" id="ARBA00022630"/>
    </source>
</evidence>
<sequence>MKPPRIAVIGAGLMGRLTALALQELGAELHLYDRGDLDGQQSAAHVAAGMLAPASESVSCDNLVVRLGLKAIPLWSELLATLPQPVFFQQKGSLVIAHQQDRGSLAQFRQQLSHRRRHFVGLQAIDCDAEAIAQWEPELAGRFTQGLLLPGEGQLCNRSLLQSTQGAIQSSGIRFHGNWHVYSTDNGYVSAHQTEHKPEPRHRRDAFNLIIDCRGTGAAIPSLRAVRGEVIRVTADEVRLNRPVRLMHPRYPLYIVPRENSRYVIGATEIESQDNGNITVRSALELLSAAYAVHPGFAEARIDQMQSHCRPALTDNNPAIRFDNALIEVNGLYRHGFLLAPALLEEIKHSATTMLELGADRALNQRREQSQFAELYHSARH</sequence>